<name>A0A9P8BM98_9FUNG</name>
<feature type="compositionally biased region" description="Acidic residues" evidence="1">
    <location>
        <begin position="55"/>
        <end position="67"/>
    </location>
</feature>
<protein>
    <submittedName>
        <fullName evidence="2">Uncharacterized protein</fullName>
    </submittedName>
</protein>
<proteinExistence type="predicted"/>
<keyword evidence="3" id="KW-1185">Reference proteome</keyword>
<feature type="compositionally biased region" description="Acidic residues" evidence="1">
    <location>
        <begin position="11"/>
        <end position="47"/>
    </location>
</feature>
<organism evidence="2 3">
    <name type="scientific">Linnemannia hyalina</name>
    <dbReference type="NCBI Taxonomy" id="64524"/>
    <lineage>
        <taxon>Eukaryota</taxon>
        <taxon>Fungi</taxon>
        <taxon>Fungi incertae sedis</taxon>
        <taxon>Mucoromycota</taxon>
        <taxon>Mortierellomycotina</taxon>
        <taxon>Mortierellomycetes</taxon>
        <taxon>Mortierellales</taxon>
        <taxon>Mortierellaceae</taxon>
        <taxon>Linnemannia</taxon>
    </lineage>
</organism>
<sequence length="161" mass="18401">MEMYDSRLETDEVEEEEEVKEKDEDEEESEGSDEDDDTIIDDIDEGFDTAADVPSDGDEEDDDEVSIEDERAKKVEVMEDKKVEVKGDTKVEAKGNSKVERSKRTLQISILQKCGGTERQRRFSVPGTYGTITRRMTFLFASSRDREGYVPQKLHSTKAFI</sequence>
<reference evidence="2" key="1">
    <citation type="submission" date="2021-06" db="EMBL/GenBank/DDBJ databases">
        <title>Genome Sequence of Mortierella hyaline Strain SCG-10, a Cold-Adapted, Nitrate-Reducing Fungus Isolated from Soil in Minnesota, USA.</title>
        <authorList>
            <person name="Aldossari N."/>
        </authorList>
    </citation>
    <scope>NUCLEOTIDE SEQUENCE</scope>
    <source>
        <strain evidence="2">SCG-10</strain>
    </source>
</reference>
<accession>A0A9P8BM98</accession>
<dbReference type="EMBL" id="JAHRHY010000027">
    <property type="protein sequence ID" value="KAG9060955.1"/>
    <property type="molecule type" value="Genomic_DNA"/>
</dbReference>
<comment type="caution">
    <text evidence="2">The sequence shown here is derived from an EMBL/GenBank/DDBJ whole genome shotgun (WGS) entry which is preliminary data.</text>
</comment>
<feature type="compositionally biased region" description="Basic and acidic residues" evidence="1">
    <location>
        <begin position="1"/>
        <end position="10"/>
    </location>
</feature>
<gene>
    <name evidence="2" type="ORF">KI688_007782</name>
</gene>
<dbReference type="Proteomes" id="UP000707451">
    <property type="component" value="Unassembled WGS sequence"/>
</dbReference>
<dbReference type="AlphaFoldDB" id="A0A9P8BM98"/>
<evidence type="ECO:0000313" key="2">
    <source>
        <dbReference type="EMBL" id="KAG9060955.1"/>
    </source>
</evidence>
<feature type="region of interest" description="Disordered" evidence="1">
    <location>
        <begin position="1"/>
        <end position="71"/>
    </location>
</feature>
<evidence type="ECO:0000256" key="1">
    <source>
        <dbReference type="SAM" id="MobiDB-lite"/>
    </source>
</evidence>
<evidence type="ECO:0000313" key="3">
    <source>
        <dbReference type="Proteomes" id="UP000707451"/>
    </source>
</evidence>